<sequence>MFIGSLILLISCANCSTESTTERPPSSSSDGKEKAPINPALNTVKKHIETARGVVVPAVKQSIDKYVLPNAKKAGDSAVRGWKAFRRFVRPVVNKAIGGGRAFGERLASMKHWESSGEEEKAEEEKKHKEKEHKTTVEKKEQKHEEKKENEAKKEEEELGESKKEQEGHKEEATEVISEVEEKLNELKLEDIEKQRKELNDIEQQKDDELRKKKGKMIAVDTENDFEHEAKKEGWKMSLGPNVFDDKKSSSSSDSGSNESSE</sequence>
<feature type="signal peptide" evidence="2">
    <location>
        <begin position="1"/>
        <end position="17"/>
    </location>
</feature>
<feature type="region of interest" description="Disordered" evidence="1">
    <location>
        <begin position="111"/>
        <end position="179"/>
    </location>
</feature>
<evidence type="ECO:0000313" key="4">
    <source>
        <dbReference type="WBParaSite" id="GPLIN_000832500"/>
    </source>
</evidence>
<feature type="region of interest" description="Disordered" evidence="1">
    <location>
        <begin position="224"/>
        <end position="262"/>
    </location>
</feature>
<name>A0A183C630_GLOPA</name>
<feature type="compositionally biased region" description="Basic and acidic residues" evidence="1">
    <location>
        <begin position="111"/>
        <end position="173"/>
    </location>
</feature>
<feature type="compositionally biased region" description="Low complexity" evidence="1">
    <location>
        <begin position="17"/>
        <end position="29"/>
    </location>
</feature>
<evidence type="ECO:0000256" key="1">
    <source>
        <dbReference type="SAM" id="MobiDB-lite"/>
    </source>
</evidence>
<reference evidence="3" key="1">
    <citation type="submission" date="2014-05" db="EMBL/GenBank/DDBJ databases">
        <title>The genome and life-stage specific transcriptomes of Globodera pallida elucidate key aspects of plant parasitism by a cyst nematode.</title>
        <authorList>
            <person name="Cotton J.A."/>
            <person name="Lilley C.J."/>
            <person name="Jones L.M."/>
            <person name="Kikuchi T."/>
            <person name="Reid A.J."/>
            <person name="Thorpe P."/>
            <person name="Tsai I.J."/>
            <person name="Beasley H."/>
            <person name="Blok V."/>
            <person name="Cock P.J.A."/>
            <person name="Van den Akker S.E."/>
            <person name="Holroyd N."/>
            <person name="Hunt M."/>
            <person name="Mantelin S."/>
            <person name="Naghra H."/>
            <person name="Pain A."/>
            <person name="Palomares-Rius J.E."/>
            <person name="Zarowiecki M."/>
            <person name="Berriman M."/>
            <person name="Jones J.T."/>
            <person name="Urwin P.E."/>
        </authorList>
    </citation>
    <scope>NUCLEOTIDE SEQUENCE [LARGE SCALE GENOMIC DNA]</scope>
    <source>
        <strain evidence="3">Lindley</strain>
    </source>
</reference>
<evidence type="ECO:0000256" key="2">
    <source>
        <dbReference type="SAM" id="SignalP"/>
    </source>
</evidence>
<feature type="chain" id="PRO_5008147114" evidence="2">
    <location>
        <begin position="18"/>
        <end position="262"/>
    </location>
</feature>
<reference evidence="4" key="2">
    <citation type="submission" date="2016-06" db="UniProtKB">
        <authorList>
            <consortium name="WormBaseParasite"/>
        </authorList>
    </citation>
    <scope>IDENTIFICATION</scope>
</reference>
<feature type="region of interest" description="Disordered" evidence="1">
    <location>
        <begin position="17"/>
        <end position="38"/>
    </location>
</feature>
<feature type="compositionally biased region" description="Basic and acidic residues" evidence="1">
    <location>
        <begin position="225"/>
        <end position="235"/>
    </location>
</feature>
<evidence type="ECO:0000313" key="3">
    <source>
        <dbReference type="Proteomes" id="UP000050741"/>
    </source>
</evidence>
<protein>
    <submittedName>
        <fullName evidence="4">DUF148 domain-containing protein</fullName>
    </submittedName>
</protein>
<feature type="region of interest" description="Disordered" evidence="1">
    <location>
        <begin position="196"/>
        <end position="215"/>
    </location>
</feature>
<keyword evidence="2" id="KW-0732">Signal</keyword>
<proteinExistence type="predicted"/>
<dbReference type="WBParaSite" id="GPLIN_000832500">
    <property type="protein sequence ID" value="GPLIN_000832500"/>
    <property type="gene ID" value="GPLIN_000832500"/>
</dbReference>
<keyword evidence="3" id="KW-1185">Reference proteome</keyword>
<dbReference type="Proteomes" id="UP000050741">
    <property type="component" value="Unassembled WGS sequence"/>
</dbReference>
<feature type="compositionally biased region" description="Low complexity" evidence="1">
    <location>
        <begin position="250"/>
        <end position="262"/>
    </location>
</feature>
<feature type="compositionally biased region" description="Basic and acidic residues" evidence="1">
    <location>
        <begin position="196"/>
        <end position="211"/>
    </location>
</feature>
<dbReference type="AlphaFoldDB" id="A0A183C630"/>
<organism evidence="3 4">
    <name type="scientific">Globodera pallida</name>
    <name type="common">Potato cyst nematode worm</name>
    <name type="synonym">Heterodera pallida</name>
    <dbReference type="NCBI Taxonomy" id="36090"/>
    <lineage>
        <taxon>Eukaryota</taxon>
        <taxon>Metazoa</taxon>
        <taxon>Ecdysozoa</taxon>
        <taxon>Nematoda</taxon>
        <taxon>Chromadorea</taxon>
        <taxon>Rhabditida</taxon>
        <taxon>Tylenchina</taxon>
        <taxon>Tylenchomorpha</taxon>
        <taxon>Tylenchoidea</taxon>
        <taxon>Heteroderidae</taxon>
        <taxon>Heteroderinae</taxon>
        <taxon>Globodera</taxon>
    </lineage>
</organism>
<accession>A0A183C630</accession>